<keyword evidence="3" id="KW-1185">Reference proteome</keyword>
<dbReference type="CDD" id="cd02440">
    <property type="entry name" value="AdoMet_MTases"/>
    <property type="match status" value="1"/>
</dbReference>
<gene>
    <name evidence="2" type="ORF">VHEMI01538</name>
</gene>
<dbReference type="AlphaFoldDB" id="A0A0A1SM66"/>
<protein>
    <recommendedName>
        <fullName evidence="1">Methyltransferase domain-containing protein</fullName>
    </recommendedName>
</protein>
<dbReference type="GO" id="GO:0006417">
    <property type="term" value="P:regulation of translation"/>
    <property type="evidence" value="ECO:0007669"/>
    <property type="project" value="EnsemblFungi"/>
</dbReference>
<evidence type="ECO:0000259" key="1">
    <source>
        <dbReference type="Pfam" id="PF13847"/>
    </source>
</evidence>
<dbReference type="InterPro" id="IPR029063">
    <property type="entry name" value="SAM-dependent_MTases_sf"/>
</dbReference>
<dbReference type="InterPro" id="IPR025714">
    <property type="entry name" value="Methyltranfer_dom"/>
</dbReference>
<dbReference type="GO" id="GO:0016279">
    <property type="term" value="F:protein-lysine N-methyltransferase activity"/>
    <property type="evidence" value="ECO:0007669"/>
    <property type="project" value="EnsemblFungi"/>
</dbReference>
<dbReference type="HOGENOM" id="CLU_044783_3_0_1"/>
<dbReference type="STRING" id="1531966.A0A0A1SM66"/>
<feature type="domain" description="Methyltransferase" evidence="1">
    <location>
        <begin position="87"/>
        <end position="179"/>
    </location>
</feature>
<organism evidence="2 3">
    <name type="scientific">[Torrubiella] hemipterigena</name>
    <dbReference type="NCBI Taxonomy" id="1531966"/>
    <lineage>
        <taxon>Eukaryota</taxon>
        <taxon>Fungi</taxon>
        <taxon>Dikarya</taxon>
        <taxon>Ascomycota</taxon>
        <taxon>Pezizomycotina</taxon>
        <taxon>Sordariomycetes</taxon>
        <taxon>Hypocreomycetidae</taxon>
        <taxon>Hypocreales</taxon>
        <taxon>Clavicipitaceae</taxon>
        <taxon>Clavicipitaceae incertae sedis</taxon>
        <taxon>'Torrubiella' clade</taxon>
    </lineage>
</organism>
<dbReference type="PANTHER" id="PTHR12843">
    <property type="entry name" value="PROTEIN-LYSINE N-METHYLTRANSFERASE METTL10"/>
    <property type="match status" value="1"/>
</dbReference>
<dbReference type="GO" id="GO:0005737">
    <property type="term" value="C:cytoplasm"/>
    <property type="evidence" value="ECO:0007669"/>
    <property type="project" value="TreeGrafter"/>
</dbReference>
<sequence>MANPNHLEPSELGTKEYWDNLYTRELSNNEADPTDIGTVWFDDSDAEQKMLQFLRLLASDADEQDSDDEDDDPANFDLPDITLSRETTSFLDLGTGNGSLLSSLATHNFSGPLHGIDYSPQSVALARKIAEAKGQPITFTTWDLLAGPMEDAFGDQKDGYDVLLDKGTFDAISLSAATNESGQRIMAGYRPRATGTTRLVC</sequence>
<dbReference type="SUPFAM" id="SSF53335">
    <property type="entry name" value="S-adenosyl-L-methionine-dependent methyltransferases"/>
    <property type="match status" value="1"/>
</dbReference>
<evidence type="ECO:0000313" key="3">
    <source>
        <dbReference type="Proteomes" id="UP000039046"/>
    </source>
</evidence>
<dbReference type="Proteomes" id="UP000039046">
    <property type="component" value="Unassembled WGS sequence"/>
</dbReference>
<reference evidence="2 3" key="1">
    <citation type="journal article" date="2015" name="Genome Announc.">
        <title>Draft Genome Sequence and Gene Annotation of the Entomopathogenic Fungus Verticillium hemipterigenum.</title>
        <authorList>
            <person name="Horn F."/>
            <person name="Habel A."/>
            <person name="Scharf D.H."/>
            <person name="Dworschak J."/>
            <person name="Brakhage A.A."/>
            <person name="Guthke R."/>
            <person name="Hertweck C."/>
            <person name="Linde J."/>
        </authorList>
    </citation>
    <scope>NUCLEOTIDE SEQUENCE [LARGE SCALE GENOMIC DNA]</scope>
</reference>
<dbReference type="Pfam" id="PF13847">
    <property type="entry name" value="Methyltransf_31"/>
    <property type="match status" value="1"/>
</dbReference>
<name>A0A0A1SM66_9HYPO</name>
<dbReference type="OrthoDB" id="10069295at2759"/>
<dbReference type="EMBL" id="CDHN01000001">
    <property type="protein sequence ID" value="CEJ81413.1"/>
    <property type="molecule type" value="Genomic_DNA"/>
</dbReference>
<evidence type="ECO:0000313" key="2">
    <source>
        <dbReference type="EMBL" id="CEJ81413.1"/>
    </source>
</evidence>
<dbReference type="Gene3D" id="3.40.50.150">
    <property type="entry name" value="Vaccinia Virus protein VP39"/>
    <property type="match status" value="1"/>
</dbReference>
<dbReference type="PANTHER" id="PTHR12843:SF5">
    <property type="entry name" value="EEF1A LYSINE METHYLTRANSFERASE 2"/>
    <property type="match status" value="1"/>
</dbReference>
<proteinExistence type="predicted"/>
<accession>A0A0A1SM66</accession>